<organism evidence="2">
    <name type="scientific">Arion vulgaris</name>
    <dbReference type="NCBI Taxonomy" id="1028688"/>
    <lineage>
        <taxon>Eukaryota</taxon>
        <taxon>Metazoa</taxon>
        <taxon>Spiralia</taxon>
        <taxon>Lophotrochozoa</taxon>
        <taxon>Mollusca</taxon>
        <taxon>Gastropoda</taxon>
        <taxon>Heterobranchia</taxon>
        <taxon>Euthyneura</taxon>
        <taxon>Panpulmonata</taxon>
        <taxon>Eupulmonata</taxon>
        <taxon>Stylommatophora</taxon>
        <taxon>Helicina</taxon>
        <taxon>Arionoidea</taxon>
        <taxon>Arionidae</taxon>
        <taxon>Arion</taxon>
    </lineage>
</organism>
<feature type="non-terminal residue" evidence="2">
    <location>
        <position position="1"/>
    </location>
</feature>
<gene>
    <name evidence="2" type="primary">ORF39025</name>
</gene>
<reference evidence="2" key="1">
    <citation type="submission" date="2014-12" db="EMBL/GenBank/DDBJ databases">
        <title>Insight into the proteome of Arion vulgaris.</title>
        <authorList>
            <person name="Aradska J."/>
            <person name="Bulat T."/>
            <person name="Smidak R."/>
            <person name="Sarate P."/>
            <person name="Gangsoo J."/>
            <person name="Sialana F."/>
            <person name="Bilban M."/>
            <person name="Lubec G."/>
        </authorList>
    </citation>
    <scope>NUCLEOTIDE SEQUENCE</scope>
    <source>
        <tissue evidence="2">Skin</tissue>
    </source>
</reference>
<feature type="region of interest" description="Disordered" evidence="1">
    <location>
        <begin position="1"/>
        <end position="44"/>
    </location>
</feature>
<proteinExistence type="predicted"/>
<evidence type="ECO:0000256" key="1">
    <source>
        <dbReference type="SAM" id="MobiDB-lite"/>
    </source>
</evidence>
<evidence type="ECO:0000313" key="2">
    <source>
        <dbReference type="EMBL" id="CEK60304.1"/>
    </source>
</evidence>
<feature type="non-terminal residue" evidence="2">
    <location>
        <position position="99"/>
    </location>
</feature>
<protein>
    <submittedName>
        <fullName evidence="2">Uncharacterized protein</fullName>
    </submittedName>
</protein>
<dbReference type="AlphaFoldDB" id="A0A0B6YVE3"/>
<dbReference type="EMBL" id="HACG01013439">
    <property type="protein sequence ID" value="CEK60304.1"/>
    <property type="molecule type" value="Transcribed_RNA"/>
</dbReference>
<sequence>ASSVHSSPTKESKPLTKPQPLPRQQLHSSSIKRDPPPAVMPKPKVKSILKGKGEGQQNISLSVNLDDSKLLQQNTKCNEDLFTEQSSARTLSVVSNQKS</sequence>
<accession>A0A0B6YVE3</accession>
<name>A0A0B6YVE3_9EUPU</name>